<reference evidence="4" key="1">
    <citation type="submission" date="2015-09" db="EMBL/GenBank/DDBJ databases">
        <authorList>
            <consortium name="Pathogen Informatics"/>
        </authorList>
    </citation>
    <scope>NUCLEOTIDE SEQUENCE [LARGE SCALE GENOMIC DNA]</scope>
    <source>
        <strain evidence="4">Lake Konstanz</strain>
    </source>
</reference>
<evidence type="ECO:0000313" key="4">
    <source>
        <dbReference type="Proteomes" id="UP000051952"/>
    </source>
</evidence>
<feature type="compositionally biased region" description="Polar residues" evidence="1">
    <location>
        <begin position="784"/>
        <end position="806"/>
    </location>
</feature>
<gene>
    <name evidence="3" type="ORF">BSAL_14790</name>
</gene>
<dbReference type="Pfam" id="PF00443">
    <property type="entry name" value="UCH"/>
    <property type="match status" value="1"/>
</dbReference>
<dbReference type="SUPFAM" id="SSF54001">
    <property type="entry name" value="Cysteine proteinases"/>
    <property type="match status" value="1"/>
</dbReference>
<dbReference type="GO" id="GO:0016579">
    <property type="term" value="P:protein deubiquitination"/>
    <property type="evidence" value="ECO:0007669"/>
    <property type="project" value="InterPro"/>
</dbReference>
<dbReference type="AlphaFoldDB" id="A0A0S4JFX3"/>
<proteinExistence type="predicted"/>
<organism evidence="3 4">
    <name type="scientific">Bodo saltans</name>
    <name type="common">Flagellated protozoan</name>
    <dbReference type="NCBI Taxonomy" id="75058"/>
    <lineage>
        <taxon>Eukaryota</taxon>
        <taxon>Discoba</taxon>
        <taxon>Euglenozoa</taxon>
        <taxon>Kinetoplastea</taxon>
        <taxon>Metakinetoplastina</taxon>
        <taxon>Eubodonida</taxon>
        <taxon>Bodonidae</taxon>
        <taxon>Bodo</taxon>
    </lineage>
</organism>
<dbReference type="CDD" id="cd14279">
    <property type="entry name" value="CUE"/>
    <property type="match status" value="1"/>
</dbReference>
<feature type="region of interest" description="Disordered" evidence="1">
    <location>
        <begin position="424"/>
        <end position="529"/>
    </location>
</feature>
<accession>A0A0S4JFX3</accession>
<dbReference type="InterPro" id="IPR001394">
    <property type="entry name" value="Peptidase_C19_UCH"/>
</dbReference>
<evidence type="ECO:0000259" key="2">
    <source>
        <dbReference type="Pfam" id="PF00443"/>
    </source>
</evidence>
<dbReference type="EMBL" id="CYKH01001630">
    <property type="protein sequence ID" value="CUG88295.1"/>
    <property type="molecule type" value="Genomic_DNA"/>
</dbReference>
<sequence>MTDAQRRLWVDGPTHFFAPRLSNNANYCYLNSVVHVLAQNLHFRRALYEAAKLAEEATPSSQDPAVVDLSKPHAVAVDVESQQEAERKAAPTLTACPMAVMCKTFRDYFSGAEVMPPSVLTLVDVRTLMREIDKTYRAGMMNDAAEALECIVSLVDGDAAAHRPADPYSGPSQSTCVRYGGTTDTMQHTRVVVQGEREPLLSALGAELAFSRIQTWSCRTSTCSYVTTRGVKCHTQRDVYYLRLVNVYPLLYGEQEGPTKSFVDSSPEASFSELVAQRQPREEARFVCPGCGEHTSTKTTWVAPVSSGVVQLAWHVVRPPPAERKRVLTHVLSSRVRLEEFVTWGSPPQAQQPGPWFRLTSMVLLRSQHYVTLMLDAQSGKWYLGNDQKPIIEVGSSWDEAARFIWRSSLIPFLLCFTKCSDDAEGTQETRRPTSEFLDSPPPKVTSPSVDTRQRTLDAWMAPQERAARGSSDADGSQLLPRKRPRETSTMDVDDDLIFPPTAPPSPSHENGKQRRLEASNGSPSPKIITGAHVYVPPPVTPVLNGVDASPVNSTSWSSALDALAECFSTMPKTVIAEVLSRANGNREEAAEQLNRRLAAGAMVATPSASSRGYDPLGAIHRIGGSIRDGVGSVMERARNSFSSAPSVVANVQPPRAFKAAPVIGLPLIGNTFTILVVPQSAVKNLQASINSCGGTVARRSHHRVMSSFALIDMSYMQGLSRRAVLHTNSNIVDLLHEYKDGGLLRTSVIDMTTKRLAPFSQLKSSSEFCIDFSEVKSLLDNSQKRAMSQSHATDGAQSGRNVQRATTVPTTTTLASHANRAPPVQRQLVLPGIEVDDSDNNEVVEFHVL</sequence>
<evidence type="ECO:0000313" key="3">
    <source>
        <dbReference type="EMBL" id="CUG88295.1"/>
    </source>
</evidence>
<dbReference type="Proteomes" id="UP000051952">
    <property type="component" value="Unassembled WGS sequence"/>
</dbReference>
<feature type="region of interest" description="Disordered" evidence="1">
    <location>
        <begin position="784"/>
        <end position="807"/>
    </location>
</feature>
<dbReference type="InterPro" id="IPR038765">
    <property type="entry name" value="Papain-like_cys_pep_sf"/>
</dbReference>
<feature type="domain" description="Peptidase C19 ubiquitin carboxyl-terminal hydrolase" evidence="2">
    <location>
        <begin position="21"/>
        <end position="389"/>
    </location>
</feature>
<keyword evidence="4" id="KW-1185">Reference proteome</keyword>
<dbReference type="Gene3D" id="3.90.70.10">
    <property type="entry name" value="Cysteine proteinases"/>
    <property type="match status" value="1"/>
</dbReference>
<dbReference type="GO" id="GO:0004843">
    <property type="term" value="F:cysteine-type deubiquitinase activity"/>
    <property type="evidence" value="ECO:0007669"/>
    <property type="project" value="InterPro"/>
</dbReference>
<protein>
    <recommendedName>
        <fullName evidence="2">Peptidase C19 ubiquitin carboxyl-terminal hydrolase domain-containing protein</fullName>
    </recommendedName>
</protein>
<dbReference type="VEuPathDB" id="TriTrypDB:BSAL_14790"/>
<name>A0A0S4JFX3_BODSA</name>
<evidence type="ECO:0000256" key="1">
    <source>
        <dbReference type="SAM" id="MobiDB-lite"/>
    </source>
</evidence>